<comment type="subcellular location">
    <subcellularLocation>
        <location evidence="1 8">Cell membrane</location>
        <topology evidence="1 8">Multi-pass membrane protein</topology>
    </subcellularLocation>
</comment>
<keyword evidence="5 8" id="KW-0812">Transmembrane</keyword>
<evidence type="ECO:0000259" key="9">
    <source>
        <dbReference type="Pfam" id="PF04535"/>
    </source>
</evidence>
<dbReference type="PANTHER" id="PTHR36488:SF8">
    <property type="entry name" value="CASP-LIKE PROTEIN 1U1"/>
    <property type="match status" value="1"/>
</dbReference>
<evidence type="ECO:0000256" key="8">
    <source>
        <dbReference type="RuleBase" id="RU361233"/>
    </source>
</evidence>
<dbReference type="InterPro" id="IPR006702">
    <property type="entry name" value="CASP_dom"/>
</dbReference>
<dbReference type="InterPro" id="IPR044173">
    <property type="entry name" value="CASPL"/>
</dbReference>
<feature type="transmembrane region" description="Helical" evidence="8">
    <location>
        <begin position="105"/>
        <end position="125"/>
    </location>
</feature>
<feature type="domain" description="Casparian strip membrane protein" evidence="9">
    <location>
        <begin position="31"/>
        <end position="158"/>
    </location>
</feature>
<dbReference type="PROSITE" id="PS51257">
    <property type="entry name" value="PROKAR_LIPOPROTEIN"/>
    <property type="match status" value="1"/>
</dbReference>
<protein>
    <recommendedName>
        <fullName evidence="8">CASP-like protein</fullName>
    </recommendedName>
</protein>
<evidence type="ECO:0000256" key="5">
    <source>
        <dbReference type="ARBA" id="ARBA00022692"/>
    </source>
</evidence>
<feature type="transmembrane region" description="Helical" evidence="8">
    <location>
        <begin position="27"/>
        <end position="43"/>
    </location>
</feature>
<dbReference type="InterPro" id="IPR006459">
    <property type="entry name" value="CASP/CASPL"/>
</dbReference>
<keyword evidence="11" id="KW-1185">Reference proteome</keyword>
<proteinExistence type="inferred from homology"/>
<keyword evidence="6 8" id="KW-1133">Transmembrane helix</keyword>
<evidence type="ECO:0000256" key="7">
    <source>
        <dbReference type="ARBA" id="ARBA00023136"/>
    </source>
</evidence>
<keyword evidence="4 8" id="KW-1003">Cell membrane</keyword>
<evidence type="ECO:0000256" key="2">
    <source>
        <dbReference type="ARBA" id="ARBA00007651"/>
    </source>
</evidence>
<dbReference type="EMBL" id="JBBPBN010000006">
    <property type="protein sequence ID" value="KAK9035529.1"/>
    <property type="molecule type" value="Genomic_DNA"/>
</dbReference>
<evidence type="ECO:0000313" key="10">
    <source>
        <dbReference type="EMBL" id="KAK9035529.1"/>
    </source>
</evidence>
<evidence type="ECO:0000256" key="1">
    <source>
        <dbReference type="ARBA" id="ARBA00004651"/>
    </source>
</evidence>
<dbReference type="PANTHER" id="PTHR36488">
    <property type="entry name" value="CASP-LIKE PROTEIN 1U1"/>
    <property type="match status" value="1"/>
</dbReference>
<organism evidence="10 11">
    <name type="scientific">Hibiscus sabdariffa</name>
    <name type="common">roselle</name>
    <dbReference type="NCBI Taxonomy" id="183260"/>
    <lineage>
        <taxon>Eukaryota</taxon>
        <taxon>Viridiplantae</taxon>
        <taxon>Streptophyta</taxon>
        <taxon>Embryophyta</taxon>
        <taxon>Tracheophyta</taxon>
        <taxon>Spermatophyta</taxon>
        <taxon>Magnoliopsida</taxon>
        <taxon>eudicotyledons</taxon>
        <taxon>Gunneridae</taxon>
        <taxon>Pentapetalae</taxon>
        <taxon>rosids</taxon>
        <taxon>malvids</taxon>
        <taxon>Malvales</taxon>
        <taxon>Malvaceae</taxon>
        <taxon>Malvoideae</taxon>
        <taxon>Hibiscus</taxon>
    </lineage>
</organism>
<evidence type="ECO:0000256" key="3">
    <source>
        <dbReference type="ARBA" id="ARBA00011489"/>
    </source>
</evidence>
<comment type="similarity">
    <text evidence="2 8">Belongs to the Casparian strip membrane proteins (CASP) family.</text>
</comment>
<evidence type="ECO:0000256" key="6">
    <source>
        <dbReference type="ARBA" id="ARBA00022989"/>
    </source>
</evidence>
<accession>A0ABR2TEC6</accession>
<dbReference type="Pfam" id="PF04535">
    <property type="entry name" value="CASP_dom"/>
    <property type="match status" value="1"/>
</dbReference>
<feature type="transmembrane region" description="Helical" evidence="8">
    <location>
        <begin position="146"/>
        <end position="169"/>
    </location>
</feature>
<dbReference type="NCBIfam" id="TIGR01569">
    <property type="entry name" value="A_tha_TIGR01569"/>
    <property type="match status" value="1"/>
</dbReference>
<keyword evidence="7 8" id="KW-0472">Membrane</keyword>
<evidence type="ECO:0000256" key="4">
    <source>
        <dbReference type="ARBA" id="ARBA00022475"/>
    </source>
</evidence>
<gene>
    <name evidence="10" type="ORF">V6N11_077568</name>
</gene>
<dbReference type="Proteomes" id="UP001396334">
    <property type="component" value="Unassembled WGS sequence"/>
</dbReference>
<evidence type="ECO:0000313" key="11">
    <source>
        <dbReference type="Proteomes" id="UP001396334"/>
    </source>
</evidence>
<name>A0ABR2TEC6_9ROSI</name>
<comment type="caution">
    <text evidence="10">The sequence shown here is derived from an EMBL/GenBank/DDBJ whole genome shotgun (WGS) entry which is preliminary data.</text>
</comment>
<feature type="transmembrane region" description="Helical" evidence="8">
    <location>
        <begin position="64"/>
        <end position="85"/>
    </location>
</feature>
<comment type="subunit">
    <text evidence="3 8">Homodimer and heterodimers.</text>
</comment>
<reference evidence="10 11" key="1">
    <citation type="journal article" date="2024" name="G3 (Bethesda)">
        <title>Genome assembly of Hibiscus sabdariffa L. provides insights into metabolisms of medicinal natural products.</title>
        <authorList>
            <person name="Kim T."/>
        </authorList>
    </citation>
    <scope>NUCLEOTIDE SEQUENCE [LARGE SCALE GENOMIC DNA]</scope>
    <source>
        <strain evidence="10">TK-2024</strain>
        <tissue evidence="10">Old leaves</tissue>
    </source>
</reference>
<sequence>MPSKVGFALVALRQLSSQQAIQPLTVSLIGCRIALVAAILTAVDKETNTIPISITLHVSVTAKWHYMSASVYFLISNAIVFSYAAASMAVRDKTGTVLMVLDMTIMGLLLSVNGAEIAVGVIGQYGNSHVQWRRVCDMFGGFCHQMTAAIILSLVASLVFFWLVAQAILNLHKQSR</sequence>